<evidence type="ECO:0000256" key="1">
    <source>
        <dbReference type="SAM" id="MobiDB-lite"/>
    </source>
</evidence>
<gene>
    <name evidence="2" type="ORF">BU23DRAFT_600103</name>
</gene>
<evidence type="ECO:0000313" key="3">
    <source>
        <dbReference type="Proteomes" id="UP000800036"/>
    </source>
</evidence>
<accession>A0A6A5V5G6</accession>
<reference evidence="2" key="1">
    <citation type="journal article" date="2020" name="Stud. Mycol.">
        <title>101 Dothideomycetes genomes: a test case for predicting lifestyles and emergence of pathogens.</title>
        <authorList>
            <person name="Haridas S."/>
            <person name="Albert R."/>
            <person name="Binder M."/>
            <person name="Bloem J."/>
            <person name="Labutti K."/>
            <person name="Salamov A."/>
            <person name="Andreopoulos B."/>
            <person name="Baker S."/>
            <person name="Barry K."/>
            <person name="Bills G."/>
            <person name="Bluhm B."/>
            <person name="Cannon C."/>
            <person name="Castanera R."/>
            <person name="Culley D."/>
            <person name="Daum C."/>
            <person name="Ezra D."/>
            <person name="Gonzalez J."/>
            <person name="Henrissat B."/>
            <person name="Kuo A."/>
            <person name="Liang C."/>
            <person name="Lipzen A."/>
            <person name="Lutzoni F."/>
            <person name="Magnuson J."/>
            <person name="Mondo S."/>
            <person name="Nolan M."/>
            <person name="Ohm R."/>
            <person name="Pangilinan J."/>
            <person name="Park H.-J."/>
            <person name="Ramirez L."/>
            <person name="Alfaro M."/>
            <person name="Sun H."/>
            <person name="Tritt A."/>
            <person name="Yoshinaga Y."/>
            <person name="Zwiers L.-H."/>
            <person name="Turgeon B."/>
            <person name="Goodwin S."/>
            <person name="Spatafora J."/>
            <person name="Crous P."/>
            <person name="Grigoriev I."/>
        </authorList>
    </citation>
    <scope>NUCLEOTIDE SEQUENCE</scope>
    <source>
        <strain evidence="2">CBS 107.79</strain>
    </source>
</reference>
<dbReference type="Proteomes" id="UP000800036">
    <property type="component" value="Unassembled WGS sequence"/>
</dbReference>
<feature type="compositionally biased region" description="Basic and acidic residues" evidence="1">
    <location>
        <begin position="514"/>
        <end position="528"/>
    </location>
</feature>
<organism evidence="2 3">
    <name type="scientific">Bimuria novae-zelandiae CBS 107.79</name>
    <dbReference type="NCBI Taxonomy" id="1447943"/>
    <lineage>
        <taxon>Eukaryota</taxon>
        <taxon>Fungi</taxon>
        <taxon>Dikarya</taxon>
        <taxon>Ascomycota</taxon>
        <taxon>Pezizomycotina</taxon>
        <taxon>Dothideomycetes</taxon>
        <taxon>Pleosporomycetidae</taxon>
        <taxon>Pleosporales</taxon>
        <taxon>Massarineae</taxon>
        <taxon>Didymosphaeriaceae</taxon>
        <taxon>Bimuria</taxon>
    </lineage>
</organism>
<feature type="compositionally biased region" description="Low complexity" evidence="1">
    <location>
        <begin position="349"/>
        <end position="362"/>
    </location>
</feature>
<dbReference type="AlphaFoldDB" id="A0A6A5V5G6"/>
<sequence>MNIELDPLQLEAFDHMNRAQKRAFILRDQLKYTEPHYLDIFIQGISNPEPPQYRRTSSGVQPPYEEVTVKGSAKSFDLGNVEFQDKSVRRIYLTCQDDEYEVHDADVIPENDDVLNSVPINYYVAQNTMPQFKAKYEAIHARVQELNDKRQLMYEQARSKPPKTPTRFKEGKTFVQLMNSGKDAGEAAADEQSRKRPGELVARHPLNRKKRITLDHVSNNIKTEAVNRLPDQTKVDLFNSFVKSAFPDFDDLLMASWNVVSIYVSTGSEDLMLHHSIGDLHEVLMKFEQYFGKSKKTRPSASGTTEPRSDGRNGSFRKSQGFGTPNGGDQTRLVELPQEAHLNIDDGASESSHAAESQQPSSRYDGDRRPHKQTPVRRPETPESSLSTRTTGRPLPQNHADLFSTKHAKNSRRGPNMGGSLIDEGYALTQKQKPRTPPTAQPPETPQVSPKSMDTPTRAEATQQAAKAAESRQEKSSQKPPEQRYGMFGGNGRANSVDRLFVGDDDEEALETPHMQEIHEQEEKDTPRKPLALGNSLLGTPKKGPAPVAPPMVGPSSAGKKNEERRGH</sequence>
<dbReference type="EMBL" id="ML976691">
    <property type="protein sequence ID" value="KAF1971890.1"/>
    <property type="molecule type" value="Genomic_DNA"/>
</dbReference>
<feature type="compositionally biased region" description="Pro residues" evidence="1">
    <location>
        <begin position="435"/>
        <end position="445"/>
    </location>
</feature>
<dbReference type="OrthoDB" id="3795533at2759"/>
<feature type="compositionally biased region" description="Low complexity" evidence="1">
    <location>
        <begin position="459"/>
        <end position="468"/>
    </location>
</feature>
<feature type="region of interest" description="Disordered" evidence="1">
    <location>
        <begin position="293"/>
        <end position="331"/>
    </location>
</feature>
<feature type="region of interest" description="Disordered" evidence="1">
    <location>
        <begin position="347"/>
        <end position="568"/>
    </location>
</feature>
<evidence type="ECO:0000313" key="2">
    <source>
        <dbReference type="EMBL" id="KAF1971890.1"/>
    </source>
</evidence>
<proteinExistence type="predicted"/>
<feature type="compositionally biased region" description="Polar residues" evidence="1">
    <location>
        <begin position="382"/>
        <end position="391"/>
    </location>
</feature>
<protein>
    <submittedName>
        <fullName evidence="2">Uncharacterized protein</fullName>
    </submittedName>
</protein>
<feature type="compositionally biased region" description="Polar residues" evidence="1">
    <location>
        <begin position="316"/>
        <end position="329"/>
    </location>
</feature>
<keyword evidence="3" id="KW-1185">Reference proteome</keyword>
<name>A0A6A5V5G6_9PLEO</name>